<comment type="caution">
    <text evidence="2">The sequence shown here is derived from an EMBL/GenBank/DDBJ whole genome shotgun (WGS) entry which is preliminary data.</text>
</comment>
<keyword evidence="3" id="KW-1185">Reference proteome</keyword>
<gene>
    <name evidence="2" type="ORF">CPAR01_12173</name>
</gene>
<feature type="domain" description="DUF6546" evidence="1">
    <location>
        <begin position="297"/>
        <end position="497"/>
    </location>
</feature>
<dbReference type="Proteomes" id="UP001241169">
    <property type="component" value="Unassembled WGS sequence"/>
</dbReference>
<name>A0ABQ9S9A3_9PEZI</name>
<dbReference type="EMBL" id="MOPA01000010">
    <property type="protein sequence ID" value="KAK1529861.1"/>
    <property type="molecule type" value="Genomic_DNA"/>
</dbReference>
<organism evidence="2 3">
    <name type="scientific">Colletotrichum paranaense</name>
    <dbReference type="NCBI Taxonomy" id="1914294"/>
    <lineage>
        <taxon>Eukaryota</taxon>
        <taxon>Fungi</taxon>
        <taxon>Dikarya</taxon>
        <taxon>Ascomycota</taxon>
        <taxon>Pezizomycotina</taxon>
        <taxon>Sordariomycetes</taxon>
        <taxon>Hypocreomycetidae</taxon>
        <taxon>Glomerellales</taxon>
        <taxon>Glomerellaceae</taxon>
        <taxon>Colletotrichum</taxon>
        <taxon>Colletotrichum acutatum species complex</taxon>
    </lineage>
</organism>
<dbReference type="Pfam" id="PF20183">
    <property type="entry name" value="DUF6546"/>
    <property type="match status" value="1"/>
</dbReference>
<protein>
    <recommendedName>
        <fullName evidence="1">DUF6546 domain-containing protein</fullName>
    </recommendedName>
</protein>
<dbReference type="InterPro" id="IPR046676">
    <property type="entry name" value="DUF6546"/>
</dbReference>
<sequence length="517" mass="59692">MTVPIQPVLTPGSKSHTTIPPHVATWGSLPWELRQMIIQTIARQTSGWGACASVCKEWQAILEKESFRQLKLQVSCLDDIEAMISVKQAQLVRQIWLNIELKPYTCRSCQTTESYSWACEDGRVARRAITKLFSILSQWPVVEGAELTLELSIQSPSDKEHCFKNLYFGGVGEDEDLKFDRPGHRLPHLDSKHSFHDSQHGWMNGRQVDAPNGNSFSRIFQPLHLTFKEGLPQVKAVTRFVLRRQCRRWIEPQVIGFLFDKLPRLQSLIYEPWQSLDKMAQDFIWDSEYLKLIESHLPKALKKVSVFEETNEEYITSFRPISPITAPDIIRITSPTVSAAFAKRSLSLEQLSVTFLIEASDFFRSRQQDWVWSHMRFLTLTSRILTQTENLKIENLLRNAATTALSIPHLHTMVIWNGRKGEAFKFFYHAKSSYTCIGWQGTWDWKLEPSVIRNWQRVADQNTRHDLKIIPEPLITTSIDSHAHAIELLDLPSEVVHPVSLLQMQREAESSWYKTQT</sequence>
<dbReference type="GeneID" id="85380330"/>
<evidence type="ECO:0000313" key="2">
    <source>
        <dbReference type="EMBL" id="KAK1529861.1"/>
    </source>
</evidence>
<dbReference type="RefSeq" id="XP_060345216.1">
    <property type="nucleotide sequence ID" value="XM_060496431.1"/>
</dbReference>
<reference evidence="2 3" key="1">
    <citation type="submission" date="2016-10" db="EMBL/GenBank/DDBJ databases">
        <title>The genome sequence of Colletotrichum fioriniae PJ7.</title>
        <authorList>
            <person name="Baroncelli R."/>
        </authorList>
    </citation>
    <scope>NUCLEOTIDE SEQUENCE [LARGE SCALE GENOMIC DNA]</scope>
    <source>
        <strain evidence="2 3">IMI 384185</strain>
    </source>
</reference>
<evidence type="ECO:0000313" key="3">
    <source>
        <dbReference type="Proteomes" id="UP001241169"/>
    </source>
</evidence>
<proteinExistence type="predicted"/>
<accession>A0ABQ9S9A3</accession>
<evidence type="ECO:0000259" key="1">
    <source>
        <dbReference type="Pfam" id="PF20183"/>
    </source>
</evidence>